<dbReference type="SUPFAM" id="SSF53474">
    <property type="entry name" value="alpha/beta-Hydrolases"/>
    <property type="match status" value="1"/>
</dbReference>
<dbReference type="InterPro" id="IPR029058">
    <property type="entry name" value="AB_hydrolase_fold"/>
</dbReference>
<keyword evidence="3" id="KW-1185">Reference proteome</keyword>
<dbReference type="Pfam" id="PF12697">
    <property type="entry name" value="Abhydrolase_6"/>
    <property type="match status" value="1"/>
</dbReference>
<reference evidence="2 3" key="1">
    <citation type="submission" date="2022-10" db="EMBL/GenBank/DDBJ databases">
        <title>The complete genomes of actinobacterial strains from the NBC collection.</title>
        <authorList>
            <person name="Joergensen T.S."/>
            <person name="Alvarez Arevalo M."/>
            <person name="Sterndorff E.B."/>
            <person name="Faurdal D."/>
            <person name="Vuksanovic O."/>
            <person name="Mourched A.-S."/>
            <person name="Charusanti P."/>
            <person name="Shaw S."/>
            <person name="Blin K."/>
            <person name="Weber T."/>
        </authorList>
    </citation>
    <scope>NUCLEOTIDE SEQUENCE [LARGE SCALE GENOMIC DNA]</scope>
    <source>
        <strain evidence="2 3">NBC_01247</strain>
    </source>
</reference>
<dbReference type="GO" id="GO:0016787">
    <property type="term" value="F:hydrolase activity"/>
    <property type="evidence" value="ECO:0007669"/>
    <property type="project" value="UniProtKB-KW"/>
</dbReference>
<name>A0ABZ1WA23_9ACTN</name>
<dbReference type="Gene3D" id="3.40.50.1820">
    <property type="entry name" value="alpha/beta hydrolase"/>
    <property type="match status" value="1"/>
</dbReference>
<keyword evidence="2" id="KW-0378">Hydrolase</keyword>
<proteinExistence type="predicted"/>
<dbReference type="EMBL" id="CP108482">
    <property type="protein sequence ID" value="WUS57584.1"/>
    <property type="molecule type" value="Genomic_DNA"/>
</dbReference>
<dbReference type="RefSeq" id="WP_329496792.1">
    <property type="nucleotide sequence ID" value="NZ_CP108460.1"/>
</dbReference>
<evidence type="ECO:0000313" key="3">
    <source>
        <dbReference type="Proteomes" id="UP001432014"/>
    </source>
</evidence>
<dbReference type="InterPro" id="IPR000073">
    <property type="entry name" value="AB_hydrolase_1"/>
</dbReference>
<accession>A0ABZ1WA23</accession>
<sequence length="317" mass="33478">MDPAVALIGSTLNATSLLSPRAAGRGAFEIFLRPGRRGRVRPAEREVHERAVTEELTVRGKRVVTYRWGDGARPVLLLHGWQSRASRYAALIPRLRALGLTPVSFDAPGHGDSGGRTTTILEYREAIRQLQDRHGAFDSVVAHSFGVTCAFLALREGVRAGRLVAVAGVGEFGYLPARFAAGLGLHARVERELRRRIEQVLFAGTDDVWAHFDAAHDPAAVPLPILAVHDEGDAVARIGQAHRLKAAYGDRLQLLTTTGLGHSRILTAPAVIDNIVGFLGEARTEGVADGRPGARAGADAGTRAGAGAEAAAAAAAG</sequence>
<evidence type="ECO:0000259" key="1">
    <source>
        <dbReference type="Pfam" id="PF12697"/>
    </source>
</evidence>
<gene>
    <name evidence="2" type="ORF">OG469_19970</name>
</gene>
<organism evidence="2 3">
    <name type="scientific">Kitasatospora herbaricolor</name>
    <dbReference type="NCBI Taxonomy" id="68217"/>
    <lineage>
        <taxon>Bacteria</taxon>
        <taxon>Bacillati</taxon>
        <taxon>Actinomycetota</taxon>
        <taxon>Actinomycetes</taxon>
        <taxon>Kitasatosporales</taxon>
        <taxon>Streptomycetaceae</taxon>
        <taxon>Kitasatospora</taxon>
    </lineage>
</organism>
<evidence type="ECO:0000313" key="2">
    <source>
        <dbReference type="EMBL" id="WUS57584.1"/>
    </source>
</evidence>
<protein>
    <submittedName>
        <fullName evidence="2">Alpha/beta hydrolase</fullName>
    </submittedName>
</protein>
<feature type="domain" description="AB hydrolase-1" evidence="1">
    <location>
        <begin position="75"/>
        <end position="237"/>
    </location>
</feature>
<dbReference type="Proteomes" id="UP001432014">
    <property type="component" value="Chromosome"/>
</dbReference>